<dbReference type="Proteomes" id="UP001302222">
    <property type="component" value="Unassembled WGS sequence"/>
</dbReference>
<name>A0ABU5SMD9_9BACT</name>
<evidence type="ECO:0000313" key="3">
    <source>
        <dbReference type="Proteomes" id="UP001302222"/>
    </source>
</evidence>
<accession>A0ABU5SMD9</accession>
<gene>
    <name evidence="2" type="ORF">VB798_17695</name>
</gene>
<sequence length="117" mass="13072">MITIKNFKTALIWLPSIIIALFFIQNAFEKIFQSNQISKLGLSNTSVIGVGIFLLIATALFLFQKTVIIGASILASYMTFVVFVHINKGKPFLLTMLIVLVTIVAAYLRKTKLFSEK</sequence>
<evidence type="ECO:0008006" key="4">
    <source>
        <dbReference type="Google" id="ProtNLM"/>
    </source>
</evidence>
<keyword evidence="1" id="KW-1133">Transmembrane helix</keyword>
<evidence type="ECO:0000313" key="2">
    <source>
        <dbReference type="EMBL" id="MEA5428430.1"/>
    </source>
</evidence>
<feature type="transmembrane region" description="Helical" evidence="1">
    <location>
        <begin position="67"/>
        <end position="86"/>
    </location>
</feature>
<keyword evidence="1" id="KW-0472">Membrane</keyword>
<comment type="caution">
    <text evidence="2">The sequence shown here is derived from an EMBL/GenBank/DDBJ whole genome shotgun (WGS) entry which is preliminary data.</text>
</comment>
<reference evidence="2 3" key="1">
    <citation type="submission" date="2023-12" db="EMBL/GenBank/DDBJ databases">
        <title>Novel species of the genus Arcicella isolated from rivers.</title>
        <authorList>
            <person name="Lu H."/>
        </authorList>
    </citation>
    <scope>NUCLEOTIDE SEQUENCE [LARGE SCALE GENOMIC DNA]</scope>
    <source>
        <strain evidence="2 3">DC25W</strain>
    </source>
</reference>
<keyword evidence="3" id="KW-1185">Reference proteome</keyword>
<evidence type="ECO:0000256" key="1">
    <source>
        <dbReference type="SAM" id="Phobius"/>
    </source>
</evidence>
<feature type="transmembrane region" description="Helical" evidence="1">
    <location>
        <begin position="92"/>
        <end position="108"/>
    </location>
</feature>
<organism evidence="2 3">
    <name type="scientific">Arcicella lustrica</name>
    <dbReference type="NCBI Taxonomy" id="2984196"/>
    <lineage>
        <taxon>Bacteria</taxon>
        <taxon>Pseudomonadati</taxon>
        <taxon>Bacteroidota</taxon>
        <taxon>Cytophagia</taxon>
        <taxon>Cytophagales</taxon>
        <taxon>Flectobacillaceae</taxon>
        <taxon>Arcicella</taxon>
    </lineage>
</organism>
<feature type="transmembrane region" description="Helical" evidence="1">
    <location>
        <begin position="40"/>
        <end position="62"/>
    </location>
</feature>
<dbReference type="RefSeq" id="WP_323260758.1">
    <property type="nucleotide sequence ID" value="NZ_JAYGIM010000014.1"/>
</dbReference>
<proteinExistence type="predicted"/>
<feature type="transmembrane region" description="Helical" evidence="1">
    <location>
        <begin position="12"/>
        <end position="28"/>
    </location>
</feature>
<protein>
    <recommendedName>
        <fullName evidence="4">DoxX-like family protein</fullName>
    </recommendedName>
</protein>
<dbReference type="EMBL" id="JAYGIM010000014">
    <property type="protein sequence ID" value="MEA5428430.1"/>
    <property type="molecule type" value="Genomic_DNA"/>
</dbReference>
<keyword evidence="1" id="KW-0812">Transmembrane</keyword>